<evidence type="ECO:0000256" key="1">
    <source>
        <dbReference type="SAM" id="MobiDB-lite"/>
    </source>
</evidence>
<feature type="domain" description="CdaR GGDEF-like" evidence="2">
    <location>
        <begin position="314"/>
        <end position="398"/>
    </location>
</feature>
<proteinExistence type="predicted"/>
<organism evidence="3 4">
    <name type="scientific">Cryptosporangium japonicum</name>
    <dbReference type="NCBI Taxonomy" id="80872"/>
    <lineage>
        <taxon>Bacteria</taxon>
        <taxon>Bacillati</taxon>
        <taxon>Actinomycetota</taxon>
        <taxon>Actinomycetes</taxon>
        <taxon>Cryptosporangiales</taxon>
        <taxon>Cryptosporangiaceae</taxon>
        <taxon>Cryptosporangium</taxon>
    </lineage>
</organism>
<evidence type="ECO:0000313" key="3">
    <source>
        <dbReference type="EMBL" id="GAA0241151.1"/>
    </source>
</evidence>
<feature type="compositionally biased region" description="Basic and acidic residues" evidence="1">
    <location>
        <begin position="95"/>
        <end position="121"/>
    </location>
</feature>
<protein>
    <recommendedName>
        <fullName evidence="2">CdaR GGDEF-like domain-containing protein</fullName>
    </recommendedName>
</protein>
<keyword evidence="4" id="KW-1185">Reference proteome</keyword>
<dbReference type="Proteomes" id="UP001500967">
    <property type="component" value="Unassembled WGS sequence"/>
</dbReference>
<sequence>MQHVRGAERRDDLVDRGDHRVLVGDVRGDRERVPTGARDLPRDAVGLHPVAVDHRDDRAGLGVGECGGLPIAQPGAAGPGAEDDDDAAGQFALGHEQERAARPDRRPPTRDEKSANRCSDCRRYDPDVASRAVAAVIDQLAAELARSVVVNDPAMQMLYASAHYGDEDPVRVRALLNHGAGPRARGHVLAQGVSSWTRAGVIPPNPEIGMHARVCVPVRWKGELLGLLMVMDASGTLTISELNRVNEIAADLALALQDDRGPALPADDDTHLVLDLTGADPSARRDAVAALHATGRGRQFAPLTAVDVAVTGGAAPHVQVALRAALAGWGRSSELVAVDDGRAVLLIGGPDPVIRRVEAVLERVRELAAGRFRCVAGIGGAGDGPGHAARSLRQARLARPGWPGTPPSWASAARSPPGTPSGPTVRCSRSRPPS</sequence>
<dbReference type="Gene3D" id="3.30.450.40">
    <property type="match status" value="1"/>
</dbReference>
<comment type="caution">
    <text evidence="3">The sequence shown here is derived from an EMBL/GenBank/DDBJ whole genome shotgun (WGS) entry which is preliminary data.</text>
</comment>
<feature type="region of interest" description="Disordered" evidence="1">
    <location>
        <begin position="397"/>
        <end position="434"/>
    </location>
</feature>
<evidence type="ECO:0000313" key="4">
    <source>
        <dbReference type="Proteomes" id="UP001500967"/>
    </source>
</evidence>
<dbReference type="InterPro" id="IPR029016">
    <property type="entry name" value="GAF-like_dom_sf"/>
</dbReference>
<dbReference type="EMBL" id="BAAAGX010000010">
    <property type="protein sequence ID" value="GAA0241151.1"/>
    <property type="molecule type" value="Genomic_DNA"/>
</dbReference>
<gene>
    <name evidence="3" type="ORF">GCM10009539_28130</name>
</gene>
<feature type="compositionally biased region" description="Low complexity" evidence="1">
    <location>
        <begin position="407"/>
        <end position="416"/>
    </location>
</feature>
<accession>A0ABN0U7D0</accession>
<dbReference type="SUPFAM" id="SSF55781">
    <property type="entry name" value="GAF domain-like"/>
    <property type="match status" value="1"/>
</dbReference>
<feature type="region of interest" description="Disordered" evidence="1">
    <location>
        <begin position="94"/>
        <end position="121"/>
    </location>
</feature>
<dbReference type="InterPro" id="IPR041522">
    <property type="entry name" value="CdaR_GGDEF"/>
</dbReference>
<feature type="compositionally biased region" description="Basic and acidic residues" evidence="1">
    <location>
        <begin position="1"/>
        <end position="33"/>
    </location>
</feature>
<evidence type="ECO:0000259" key="2">
    <source>
        <dbReference type="Pfam" id="PF17853"/>
    </source>
</evidence>
<feature type="region of interest" description="Disordered" evidence="1">
    <location>
        <begin position="1"/>
        <end position="52"/>
    </location>
</feature>
<dbReference type="Pfam" id="PF17853">
    <property type="entry name" value="GGDEF_2"/>
    <property type="match status" value="1"/>
</dbReference>
<name>A0ABN0U7D0_9ACTN</name>
<reference evidence="3 4" key="1">
    <citation type="journal article" date="2019" name="Int. J. Syst. Evol. Microbiol.">
        <title>The Global Catalogue of Microorganisms (GCM) 10K type strain sequencing project: providing services to taxonomists for standard genome sequencing and annotation.</title>
        <authorList>
            <consortium name="The Broad Institute Genomics Platform"/>
            <consortium name="The Broad Institute Genome Sequencing Center for Infectious Disease"/>
            <person name="Wu L."/>
            <person name="Ma J."/>
        </authorList>
    </citation>
    <scope>NUCLEOTIDE SEQUENCE [LARGE SCALE GENOMIC DNA]</scope>
    <source>
        <strain evidence="3 4">JCM 10425</strain>
    </source>
</reference>